<dbReference type="Gene3D" id="3.90.25.10">
    <property type="entry name" value="UDP-galactose 4-epimerase, domain 1"/>
    <property type="match status" value="1"/>
</dbReference>
<proteinExistence type="inferred from homology"/>
<dbReference type="PANTHER" id="PTHR43000">
    <property type="entry name" value="DTDP-D-GLUCOSE 4,6-DEHYDRATASE-RELATED"/>
    <property type="match status" value="1"/>
</dbReference>
<dbReference type="InterPro" id="IPR036291">
    <property type="entry name" value="NAD(P)-bd_dom_sf"/>
</dbReference>
<name>A0A1G7GN78_9PROT</name>
<dbReference type="AlphaFoldDB" id="A0A1G7GN78"/>
<dbReference type="EMBL" id="FNAP01000015">
    <property type="protein sequence ID" value="SDE89590.1"/>
    <property type="molecule type" value="Genomic_DNA"/>
</dbReference>
<dbReference type="Pfam" id="PF01370">
    <property type="entry name" value="Epimerase"/>
    <property type="match status" value="1"/>
</dbReference>
<evidence type="ECO:0000259" key="3">
    <source>
        <dbReference type="Pfam" id="PF01370"/>
    </source>
</evidence>
<dbReference type="STRING" id="69960.SAMN05421720_11526"/>
<dbReference type="OrthoDB" id="9801785at2"/>
<evidence type="ECO:0000313" key="5">
    <source>
        <dbReference type="Proteomes" id="UP000199412"/>
    </source>
</evidence>
<reference evidence="5" key="1">
    <citation type="submission" date="2016-10" db="EMBL/GenBank/DDBJ databases">
        <authorList>
            <person name="Varghese N."/>
            <person name="Submissions S."/>
        </authorList>
    </citation>
    <scope>NUCLEOTIDE SEQUENCE [LARGE SCALE GENOMIC DNA]</scope>
    <source>
        <strain evidence="5">ATCC 700224</strain>
    </source>
</reference>
<feature type="domain" description="NAD-dependent epimerase/dehydratase" evidence="3">
    <location>
        <begin position="8"/>
        <end position="247"/>
    </location>
</feature>
<evidence type="ECO:0000313" key="4">
    <source>
        <dbReference type="EMBL" id="SDE89590.1"/>
    </source>
</evidence>
<dbReference type="Proteomes" id="UP000199412">
    <property type="component" value="Unassembled WGS sequence"/>
</dbReference>
<organism evidence="4 5">
    <name type="scientific">Rhodospira trueperi</name>
    <dbReference type="NCBI Taxonomy" id="69960"/>
    <lineage>
        <taxon>Bacteria</taxon>
        <taxon>Pseudomonadati</taxon>
        <taxon>Pseudomonadota</taxon>
        <taxon>Alphaproteobacteria</taxon>
        <taxon>Rhodospirillales</taxon>
        <taxon>Rhodospirillaceae</taxon>
        <taxon>Rhodospira</taxon>
    </lineage>
</organism>
<comment type="similarity">
    <text evidence="2">Belongs to the NAD(P)-dependent epimerase/dehydratase family.</text>
</comment>
<dbReference type="SUPFAM" id="SSF51735">
    <property type="entry name" value="NAD(P)-binding Rossmann-fold domains"/>
    <property type="match status" value="1"/>
</dbReference>
<accession>A0A1G7GN78</accession>
<keyword evidence="5" id="KW-1185">Reference proteome</keyword>
<evidence type="ECO:0000256" key="2">
    <source>
        <dbReference type="ARBA" id="ARBA00007637"/>
    </source>
</evidence>
<sequence>MDLTGKRVVVIGGAGLIGSHTVDQLTREDVKEIVIFDNFLRGSMGNLTEALKDPRVKLFEAGGDITKTDIVASALKEGDAVFHFAALWLLHCHDYPRSAFEVNVAGTFNVMEACVQQGVERLVYSSSASVYGDALQEPMTEDHPFNNKNFYGATKICGEAMLRAFHHRYGLNYVGLRYMNVYGPRQDYEGAYIAVIMKMLDAIDQGSGPTVFGDGSEAFDFVAVEDCAKANICAMKADVVDEFYNVGTGQRTSLREIAEKLVALTGTTQDINYAPRSQATLVRNRIGCPKKAAKDIGFRAEVGLDEGLRRLIAWRAAHKGEVERRRGNASLPG</sequence>
<dbReference type="InterPro" id="IPR001509">
    <property type="entry name" value="Epimerase_deHydtase"/>
</dbReference>
<gene>
    <name evidence="4" type="ORF">SAMN05421720_11526</name>
</gene>
<comment type="pathway">
    <text evidence="1">Bacterial outer membrane biogenesis; LPS O-antigen biosynthesis.</text>
</comment>
<dbReference type="Gene3D" id="3.40.50.720">
    <property type="entry name" value="NAD(P)-binding Rossmann-like Domain"/>
    <property type="match status" value="1"/>
</dbReference>
<protein>
    <submittedName>
        <fullName evidence="4">UDP-glucose 4-epimerase</fullName>
    </submittedName>
</protein>
<dbReference type="RefSeq" id="WP_092787734.1">
    <property type="nucleotide sequence ID" value="NZ_FNAP01000015.1"/>
</dbReference>
<evidence type="ECO:0000256" key="1">
    <source>
        <dbReference type="ARBA" id="ARBA00005125"/>
    </source>
</evidence>